<keyword evidence="3" id="KW-1185">Reference proteome</keyword>
<comment type="caution">
    <text evidence="2">The sequence shown here is derived from an EMBL/GenBank/DDBJ whole genome shotgun (WGS) entry which is preliminary data.</text>
</comment>
<sequence>MAIFEWINSNGWFVSIFALIIGAYLNSLFAKNKDNLMKIADKKGDYYFQYINVLHEFNKDFIQKDTNKRYLIFKHLCVLYGSSEVLNKMAVCEKNSINTNSEQGIQELTDLVKAMKKDIEKPKLTSRWNRKLKQNKLDSDIKDILYKYSKIEDNH</sequence>
<dbReference type="AlphaFoldDB" id="A0A265N6J4"/>
<feature type="transmembrane region" description="Helical" evidence="1">
    <location>
        <begin position="12"/>
        <end position="30"/>
    </location>
</feature>
<accession>A0A265N6J4</accession>
<reference evidence="2 3" key="1">
    <citation type="submission" date="2017-08" db="EMBL/GenBank/DDBJ databases">
        <title>Virgibacillus indicus sp. nov. and Virgibacillus profoundi sp. nov, two moderately halophilic bacteria isolated from marine sediment by using the Microfluidic Streak Plate.</title>
        <authorList>
            <person name="Xu B."/>
            <person name="Hu B."/>
            <person name="Wang J."/>
            <person name="Zhu Y."/>
            <person name="Huang L."/>
            <person name="Du W."/>
            <person name="Huang Y."/>
        </authorList>
    </citation>
    <scope>NUCLEOTIDE SEQUENCE [LARGE SCALE GENOMIC DNA]</scope>
    <source>
        <strain evidence="2 3">IO3-P2-C2</strain>
    </source>
</reference>
<evidence type="ECO:0000313" key="2">
    <source>
        <dbReference type="EMBL" id="OZU87630.1"/>
    </source>
</evidence>
<gene>
    <name evidence="2" type="ORF">CIL03_16205</name>
</gene>
<protein>
    <submittedName>
        <fullName evidence="2">Uncharacterized protein</fullName>
    </submittedName>
</protein>
<evidence type="ECO:0000313" key="3">
    <source>
        <dbReference type="Proteomes" id="UP000216498"/>
    </source>
</evidence>
<name>A0A265N6J4_9BACI</name>
<dbReference type="RefSeq" id="WP_094886932.1">
    <property type="nucleotide sequence ID" value="NZ_NPMS01000009.1"/>
</dbReference>
<keyword evidence="1" id="KW-1133">Transmembrane helix</keyword>
<keyword evidence="1" id="KW-0472">Membrane</keyword>
<keyword evidence="1" id="KW-0812">Transmembrane</keyword>
<evidence type="ECO:0000256" key="1">
    <source>
        <dbReference type="SAM" id="Phobius"/>
    </source>
</evidence>
<dbReference type="EMBL" id="NPMS01000009">
    <property type="protein sequence ID" value="OZU87630.1"/>
    <property type="molecule type" value="Genomic_DNA"/>
</dbReference>
<organism evidence="2 3">
    <name type="scientific">Virgibacillus indicus</name>
    <dbReference type="NCBI Taxonomy" id="2024554"/>
    <lineage>
        <taxon>Bacteria</taxon>
        <taxon>Bacillati</taxon>
        <taxon>Bacillota</taxon>
        <taxon>Bacilli</taxon>
        <taxon>Bacillales</taxon>
        <taxon>Bacillaceae</taxon>
        <taxon>Virgibacillus</taxon>
    </lineage>
</organism>
<dbReference type="Proteomes" id="UP000216498">
    <property type="component" value="Unassembled WGS sequence"/>
</dbReference>
<proteinExistence type="predicted"/>
<dbReference type="OrthoDB" id="2967162at2"/>